<dbReference type="InterPro" id="IPR050951">
    <property type="entry name" value="Retrovirus_Pol_polyprotein"/>
</dbReference>
<dbReference type="FunFam" id="3.30.420.10:FF:000063">
    <property type="entry name" value="Retrovirus-related Pol polyprotein from transposon 297-like Protein"/>
    <property type="match status" value="1"/>
</dbReference>
<reference evidence="3" key="1">
    <citation type="submission" date="2022-03" db="EMBL/GenBank/DDBJ databases">
        <authorList>
            <person name="Lindestad O."/>
        </authorList>
    </citation>
    <scope>NUCLEOTIDE SEQUENCE</scope>
</reference>
<evidence type="ECO:0000256" key="1">
    <source>
        <dbReference type="ARBA" id="ARBA00012493"/>
    </source>
</evidence>
<accession>A0A8S4QGQ3</accession>
<feature type="domain" description="Integrase catalytic" evidence="2">
    <location>
        <begin position="45"/>
        <end position="197"/>
    </location>
</feature>
<dbReference type="InterPro" id="IPR012337">
    <property type="entry name" value="RNaseH-like_sf"/>
</dbReference>
<dbReference type="Pfam" id="PF00665">
    <property type="entry name" value="rve"/>
    <property type="match status" value="1"/>
</dbReference>
<dbReference type="InterPro" id="IPR036397">
    <property type="entry name" value="RNaseH_sf"/>
</dbReference>
<dbReference type="Pfam" id="PF17921">
    <property type="entry name" value="Integrase_H2C2"/>
    <property type="match status" value="1"/>
</dbReference>
<dbReference type="AlphaFoldDB" id="A0A8S4QGQ3"/>
<comment type="caution">
    <text evidence="3">The sequence shown here is derived from an EMBL/GenBank/DDBJ whole genome shotgun (WGS) entry which is preliminary data.</text>
</comment>
<name>A0A8S4QGQ3_9NEOP</name>
<dbReference type="Gene3D" id="3.30.420.10">
    <property type="entry name" value="Ribonuclease H-like superfamily/Ribonuclease H"/>
    <property type="match status" value="1"/>
</dbReference>
<dbReference type="SUPFAM" id="SSF53098">
    <property type="entry name" value="Ribonuclease H-like"/>
    <property type="match status" value="1"/>
</dbReference>
<dbReference type="PANTHER" id="PTHR37984:SF5">
    <property type="entry name" value="PROTEIN NYNRIN-LIKE"/>
    <property type="match status" value="1"/>
</dbReference>
<gene>
    <name evidence="3" type="primary">jg21611</name>
    <name evidence="3" type="ORF">PAEG_LOCUS1817</name>
</gene>
<keyword evidence="4" id="KW-1185">Reference proteome</keyword>
<protein>
    <recommendedName>
        <fullName evidence="1">RNA-directed DNA polymerase</fullName>
        <ecNumber evidence="1">2.7.7.49</ecNumber>
    </recommendedName>
</protein>
<evidence type="ECO:0000259" key="2">
    <source>
        <dbReference type="PROSITE" id="PS50994"/>
    </source>
</evidence>
<organism evidence="3 4">
    <name type="scientific">Pararge aegeria aegeria</name>
    <dbReference type="NCBI Taxonomy" id="348720"/>
    <lineage>
        <taxon>Eukaryota</taxon>
        <taxon>Metazoa</taxon>
        <taxon>Ecdysozoa</taxon>
        <taxon>Arthropoda</taxon>
        <taxon>Hexapoda</taxon>
        <taxon>Insecta</taxon>
        <taxon>Pterygota</taxon>
        <taxon>Neoptera</taxon>
        <taxon>Endopterygota</taxon>
        <taxon>Lepidoptera</taxon>
        <taxon>Glossata</taxon>
        <taxon>Ditrysia</taxon>
        <taxon>Papilionoidea</taxon>
        <taxon>Nymphalidae</taxon>
        <taxon>Satyrinae</taxon>
        <taxon>Satyrini</taxon>
        <taxon>Parargina</taxon>
        <taxon>Pararge</taxon>
    </lineage>
</organism>
<dbReference type="GO" id="GO:0003676">
    <property type="term" value="F:nucleic acid binding"/>
    <property type="evidence" value="ECO:0007669"/>
    <property type="project" value="InterPro"/>
</dbReference>
<evidence type="ECO:0000313" key="3">
    <source>
        <dbReference type="EMBL" id="CAH2209418.1"/>
    </source>
</evidence>
<dbReference type="GO" id="GO:0015074">
    <property type="term" value="P:DNA integration"/>
    <property type="evidence" value="ECO:0007669"/>
    <property type="project" value="InterPro"/>
</dbReference>
<evidence type="ECO:0000313" key="4">
    <source>
        <dbReference type="Proteomes" id="UP000838756"/>
    </source>
</evidence>
<dbReference type="PANTHER" id="PTHR37984">
    <property type="entry name" value="PROTEIN CBG26694"/>
    <property type="match status" value="1"/>
</dbReference>
<sequence>MKQLARNYLWWSGLDADIERVCRECTACAALRAQPPPAPLHSWEWPVEPWSRLNVDFLGPFRNKYYLVILDAHSKWLEVEPVPNTSAATVISCLRKIFARFGLCKVIVSDNGPPFSSSEYLHYLNKNGIKRILVAPYHPSSNGAAENVVKTVKLVLKKAIIENVNLEKALCTFLFTYRNTEHCTTQKEPSVALLGHRLRGRLDLLRPNTRDVIRDKQSSQEERRGGSLREMSTGDRVLVRNYNNNLVKWKEGVVLDRTGPVSYVVKTDDDNRTSRRHVDQILDKNYKKSRYTLTCA</sequence>
<dbReference type="EC" id="2.7.7.49" evidence="1"/>
<dbReference type="Proteomes" id="UP000838756">
    <property type="component" value="Unassembled WGS sequence"/>
</dbReference>
<dbReference type="GO" id="GO:0003964">
    <property type="term" value="F:RNA-directed DNA polymerase activity"/>
    <property type="evidence" value="ECO:0007669"/>
    <property type="project" value="UniProtKB-EC"/>
</dbReference>
<dbReference type="EMBL" id="CAKXAJ010005848">
    <property type="protein sequence ID" value="CAH2209418.1"/>
    <property type="molecule type" value="Genomic_DNA"/>
</dbReference>
<dbReference type="InterPro" id="IPR001584">
    <property type="entry name" value="Integrase_cat-core"/>
</dbReference>
<proteinExistence type="predicted"/>
<dbReference type="OrthoDB" id="5978043at2759"/>
<dbReference type="InterPro" id="IPR041588">
    <property type="entry name" value="Integrase_H2C2"/>
</dbReference>
<dbReference type="PROSITE" id="PS50994">
    <property type="entry name" value="INTEGRASE"/>
    <property type="match status" value="1"/>
</dbReference>